<proteinExistence type="predicted"/>
<keyword evidence="2" id="KW-1185">Reference proteome</keyword>
<evidence type="ECO:0000313" key="2">
    <source>
        <dbReference type="Proteomes" id="UP000518315"/>
    </source>
</evidence>
<reference evidence="1 2" key="1">
    <citation type="submission" date="2020-08" db="EMBL/GenBank/DDBJ databases">
        <title>Genomic Encyclopedia of Type Strains, Phase III (KMG-III): the genomes of soil and plant-associated and newly described type strains.</title>
        <authorList>
            <person name="Whitman W."/>
        </authorList>
    </citation>
    <scope>NUCLEOTIDE SEQUENCE [LARGE SCALE GENOMIC DNA]</scope>
    <source>
        <strain evidence="1 2">CECT 4113</strain>
    </source>
</reference>
<name>A0A7W5G2K1_9HYPH</name>
<comment type="caution">
    <text evidence="1">The sequence shown here is derived from an EMBL/GenBank/DDBJ whole genome shotgun (WGS) entry which is preliminary data.</text>
</comment>
<gene>
    <name evidence="1" type="ORF">FHS26_005167</name>
</gene>
<protein>
    <submittedName>
        <fullName evidence="1">Putative Fe-S protein YdhL (DUF1289 family)</fullName>
    </submittedName>
</protein>
<sequence length="41" mass="4410">MSFSDAERQRIMTLLPARLAGVVTVSNHAKANFAGGPERPL</sequence>
<evidence type="ECO:0000313" key="1">
    <source>
        <dbReference type="EMBL" id="MBB3137406.1"/>
    </source>
</evidence>
<organism evidence="1 2">
    <name type="scientific">Rhizobium pisi</name>
    <dbReference type="NCBI Taxonomy" id="574561"/>
    <lineage>
        <taxon>Bacteria</taxon>
        <taxon>Pseudomonadati</taxon>
        <taxon>Pseudomonadota</taxon>
        <taxon>Alphaproteobacteria</taxon>
        <taxon>Hyphomicrobiales</taxon>
        <taxon>Rhizobiaceae</taxon>
        <taxon>Rhizobium/Agrobacterium group</taxon>
        <taxon>Rhizobium</taxon>
    </lineage>
</organism>
<dbReference type="EMBL" id="JACHXH010000021">
    <property type="protein sequence ID" value="MBB3137406.1"/>
    <property type="molecule type" value="Genomic_DNA"/>
</dbReference>
<dbReference type="AlphaFoldDB" id="A0A7W5G2K1"/>
<accession>A0A7W5G2K1</accession>
<dbReference type="Proteomes" id="UP000518315">
    <property type="component" value="Unassembled WGS sequence"/>
</dbReference>